<dbReference type="KEGG" id="bha:BH1458"/>
<reference evidence="1 2" key="1">
    <citation type="journal article" date="2000" name="Nucleic Acids Res.">
        <title>Complete genome sequence of the alkaliphilic bacterium Bacillus halodurans and genomic sequence comparison with Bacillus subtilis.</title>
        <authorList>
            <person name="Takami H."/>
            <person name="Nakasone K."/>
            <person name="Takaki Y."/>
            <person name="Maeno G."/>
            <person name="Sasaki R."/>
            <person name="Masui N."/>
            <person name="Fuji F."/>
            <person name="Hirama C."/>
            <person name="Nakamura Y."/>
            <person name="Ogasawara N."/>
            <person name="Kuhara S."/>
            <person name="Horikoshi K."/>
        </authorList>
    </citation>
    <scope>NUCLEOTIDE SEQUENCE [LARGE SCALE GENOMIC DNA]</scope>
    <source>
        <strain evidence="2">ATCC BAA-125 / DSM 18197 / FERM 7344 / JCM 9153 / C-125</strain>
    </source>
</reference>
<accession>Q9KCW0</accession>
<dbReference type="HOGENOM" id="CLU_2366952_0_0_9"/>
<evidence type="ECO:0000313" key="1">
    <source>
        <dbReference type="EMBL" id="BAB05178.1"/>
    </source>
</evidence>
<dbReference type="Proteomes" id="UP000001258">
    <property type="component" value="Chromosome"/>
</dbReference>
<dbReference type="AlphaFoldDB" id="Q9KCW0"/>
<sequence length="95" mass="11598">MPPPIPKKPEKMPMIDPRKTKNNQSIIDLLRYLVYRNRRRLPLYAYKFTKNLLGVFEISWKELKEKSHYYEILSNKHVKECKNEQFRYQQGNNLV</sequence>
<dbReference type="EMBL" id="BA000004">
    <property type="protein sequence ID" value="BAB05178.1"/>
    <property type="molecule type" value="Genomic_DNA"/>
</dbReference>
<protein>
    <submittedName>
        <fullName evidence="1">BH1458 protein</fullName>
    </submittedName>
</protein>
<evidence type="ECO:0000313" key="2">
    <source>
        <dbReference type="Proteomes" id="UP000001258"/>
    </source>
</evidence>
<keyword evidence="2" id="KW-1185">Reference proteome</keyword>
<name>Q9KCW0_HALH5</name>
<dbReference type="PIR" id="C83832">
    <property type="entry name" value="C83832"/>
</dbReference>
<gene>
    <name evidence="1" type="ordered locus">BH1458</name>
</gene>
<organism evidence="1 2">
    <name type="scientific">Halalkalibacterium halodurans (strain ATCC BAA-125 / DSM 18197 / FERM 7344 / JCM 9153 / C-125)</name>
    <name type="common">Bacillus halodurans</name>
    <dbReference type="NCBI Taxonomy" id="272558"/>
    <lineage>
        <taxon>Bacteria</taxon>
        <taxon>Bacillati</taxon>
        <taxon>Bacillota</taxon>
        <taxon>Bacilli</taxon>
        <taxon>Bacillales</taxon>
        <taxon>Bacillaceae</taxon>
        <taxon>Halalkalibacterium (ex Joshi et al. 2022)</taxon>
    </lineage>
</organism>
<proteinExistence type="predicted"/>
<dbReference type="STRING" id="272558.gene:10727357"/>